<keyword evidence="11" id="KW-0028">Amino-acid biosynthesis</keyword>
<keyword evidence="14" id="KW-1185">Reference proteome</keyword>
<dbReference type="InterPro" id="IPR017926">
    <property type="entry name" value="GATASE"/>
</dbReference>
<gene>
    <name evidence="11" type="primary">carA</name>
    <name evidence="13" type="ORF">FD09_GL001622</name>
</gene>
<feature type="active site" evidence="11">
    <location>
        <position position="329"/>
    </location>
</feature>
<accession>A0A0R1MKG9</accession>
<dbReference type="GO" id="GO:0006207">
    <property type="term" value="P:'de novo' pyrimidine nucleobase biosynthetic process"/>
    <property type="evidence" value="ECO:0007669"/>
    <property type="project" value="InterPro"/>
</dbReference>
<dbReference type="InterPro" id="IPR029062">
    <property type="entry name" value="Class_I_gatase-like"/>
</dbReference>
<comment type="similarity">
    <text evidence="3 11">Belongs to the CarA family.</text>
</comment>
<dbReference type="InterPro" id="IPR036480">
    <property type="entry name" value="CarbP_synth_ssu_N_sf"/>
</dbReference>
<comment type="subunit">
    <text evidence="11">Composed of two chains; the small (or glutamine) chain promotes the hydrolysis of glutamine to ammonia, which is used by the large (or ammonia) chain to synthesize carbamoyl phosphate. Tetramer of heterodimers (alpha,beta)4.</text>
</comment>
<dbReference type="GO" id="GO:0006541">
    <property type="term" value="P:glutamine metabolic process"/>
    <property type="evidence" value="ECO:0007669"/>
    <property type="project" value="InterPro"/>
</dbReference>
<dbReference type="PRINTS" id="PR00099">
    <property type="entry name" value="CPSGATASE"/>
</dbReference>
<dbReference type="NCBIfam" id="NF009475">
    <property type="entry name" value="PRK12838.1"/>
    <property type="match status" value="1"/>
</dbReference>
<evidence type="ECO:0000256" key="10">
    <source>
        <dbReference type="ARBA" id="ARBA00049285"/>
    </source>
</evidence>
<dbReference type="InterPro" id="IPR050472">
    <property type="entry name" value="Anth_synth/Amidotransfase"/>
</dbReference>
<reference evidence="13 14" key="1">
    <citation type="journal article" date="2015" name="Genome Announc.">
        <title>Expanding the biotechnology potential of lactobacilli through comparative genomics of 213 strains and associated genera.</title>
        <authorList>
            <person name="Sun Z."/>
            <person name="Harris H.M."/>
            <person name="McCann A."/>
            <person name="Guo C."/>
            <person name="Argimon S."/>
            <person name="Zhang W."/>
            <person name="Yang X."/>
            <person name="Jeffery I.B."/>
            <person name="Cooney J.C."/>
            <person name="Kagawa T.F."/>
            <person name="Liu W."/>
            <person name="Song Y."/>
            <person name="Salvetti E."/>
            <person name="Wrobel A."/>
            <person name="Rasinkangas P."/>
            <person name="Parkhill J."/>
            <person name="Rea M.C."/>
            <person name="O'Sullivan O."/>
            <person name="Ritari J."/>
            <person name="Douillard F.P."/>
            <person name="Paul Ross R."/>
            <person name="Yang R."/>
            <person name="Briner A.E."/>
            <person name="Felis G.E."/>
            <person name="de Vos W.M."/>
            <person name="Barrangou R."/>
            <person name="Klaenhammer T.R."/>
            <person name="Caufield P.W."/>
            <person name="Cui Y."/>
            <person name="Zhang H."/>
            <person name="O'Toole P.W."/>
        </authorList>
    </citation>
    <scope>NUCLEOTIDE SEQUENCE [LARGE SCALE GENOMIC DNA]</scope>
    <source>
        <strain evidence="13 14">DSM 12744</strain>
    </source>
</reference>
<feature type="active site" evidence="11">
    <location>
        <position position="331"/>
    </location>
</feature>
<feature type="region of interest" description="CPSase" evidence="11">
    <location>
        <begin position="1"/>
        <end position="168"/>
    </location>
</feature>
<dbReference type="SUPFAM" id="SSF52317">
    <property type="entry name" value="Class I glutamine amidotransferase-like"/>
    <property type="match status" value="1"/>
</dbReference>
<dbReference type="HAMAP" id="MF_01209">
    <property type="entry name" value="CPSase_S_chain"/>
    <property type="match status" value="1"/>
</dbReference>
<evidence type="ECO:0000256" key="9">
    <source>
        <dbReference type="ARBA" id="ARBA00048816"/>
    </source>
</evidence>
<dbReference type="GO" id="GO:0006526">
    <property type="term" value="P:L-arginine biosynthetic process"/>
    <property type="evidence" value="ECO:0007669"/>
    <property type="project" value="UniProtKB-UniRule"/>
</dbReference>
<evidence type="ECO:0000256" key="7">
    <source>
        <dbReference type="ARBA" id="ARBA00022962"/>
    </source>
</evidence>
<feature type="binding site" evidence="11">
    <location>
        <position position="289"/>
    </location>
    <ligand>
        <name>L-glutamine</name>
        <dbReference type="ChEBI" id="CHEBI:58359"/>
    </ligand>
</feature>
<dbReference type="UniPathway" id="UPA00070">
    <property type="reaction ID" value="UER00115"/>
</dbReference>
<dbReference type="AlphaFoldDB" id="A0A0R1MKG9"/>
<feature type="domain" description="Carbamoyl-phosphate synthase small subunit N-terminal" evidence="12">
    <location>
        <begin position="1"/>
        <end position="131"/>
    </location>
</feature>
<feature type="binding site" evidence="11">
    <location>
        <position position="45"/>
    </location>
    <ligand>
        <name>L-glutamine</name>
        <dbReference type="ChEBI" id="CHEBI:58359"/>
    </ligand>
</feature>
<dbReference type="NCBIfam" id="TIGR01368">
    <property type="entry name" value="CPSaseIIsmall"/>
    <property type="match status" value="1"/>
</dbReference>
<dbReference type="Proteomes" id="UP000051330">
    <property type="component" value="Unassembled WGS sequence"/>
</dbReference>
<dbReference type="Gene3D" id="3.50.30.20">
    <property type="entry name" value="Carbamoyl-phosphate synthase small subunit, N-terminal domain"/>
    <property type="match status" value="1"/>
</dbReference>
<dbReference type="FunFam" id="3.40.50.880:FF:000029">
    <property type="entry name" value="Carbamoyl-phosphate synthase small chain"/>
    <property type="match status" value="1"/>
</dbReference>
<dbReference type="PRINTS" id="PR00097">
    <property type="entry name" value="ANTSNTHASEII"/>
</dbReference>
<dbReference type="GO" id="GO:0004359">
    <property type="term" value="F:glutaminase activity"/>
    <property type="evidence" value="ECO:0007669"/>
    <property type="project" value="RHEA"/>
</dbReference>
<dbReference type="CDD" id="cd01744">
    <property type="entry name" value="GATase1_CPSase"/>
    <property type="match status" value="1"/>
</dbReference>
<evidence type="ECO:0000256" key="5">
    <source>
        <dbReference type="ARBA" id="ARBA00022741"/>
    </source>
</evidence>
<feature type="binding site" evidence="11">
    <location>
        <position position="245"/>
    </location>
    <ligand>
        <name>L-glutamine</name>
        <dbReference type="ChEBI" id="CHEBI:58359"/>
    </ligand>
</feature>
<evidence type="ECO:0000313" key="14">
    <source>
        <dbReference type="Proteomes" id="UP000051330"/>
    </source>
</evidence>
<feature type="active site" description="Nucleophile" evidence="11">
    <location>
        <position position="244"/>
    </location>
</feature>
<evidence type="ECO:0000256" key="6">
    <source>
        <dbReference type="ARBA" id="ARBA00022840"/>
    </source>
</evidence>
<sequence>MERDLVLADGTIFHGEAIGANVRTLGELVFNTGMSGYQETLTDQSYNGQIIVFTYPLIGNAGINRDDYETIQPTVKGVVVRETANVTGNWRAEMTLSEYLQEVGVPGITGVDTRALTKKLRTVGTMKAMLVDHATEESVNEIKHTVLPTNQVLTSATKTPFPVPGTGRKVVVVDFGFKQSILRELTKRQCNVIVVPPKTTASEIKHLDPDGVLLSNGPGNPKDVGYALPMIQAVQGKIPLFGICLGHQLFALANGADTFKMKFGHRGFNHPVREIATGRIDFTSQNHGYAVDPASINRDQLMITHEEINDHTVEGLRHREYPAFSVQFHPDANPGPHDADHLFDDFMDMMSTFKQQGKGVTAHA</sequence>
<dbReference type="STRING" id="1423792.FD09_GL001622"/>
<proteinExistence type="inferred from homology"/>
<evidence type="ECO:0000256" key="3">
    <source>
        <dbReference type="ARBA" id="ARBA00007800"/>
    </source>
</evidence>
<dbReference type="OrthoDB" id="9804328at2"/>
<keyword evidence="5 11" id="KW-0547">Nucleotide-binding</keyword>
<dbReference type="InterPro" id="IPR006274">
    <property type="entry name" value="CarbamoylP_synth_ssu"/>
</dbReference>
<feature type="binding site" evidence="11">
    <location>
        <position position="219"/>
    </location>
    <ligand>
        <name>L-glutamine</name>
        <dbReference type="ChEBI" id="CHEBI:58359"/>
    </ligand>
</feature>
<dbReference type="InterPro" id="IPR035686">
    <property type="entry name" value="CPSase_GATase1"/>
</dbReference>
<evidence type="ECO:0000313" key="13">
    <source>
        <dbReference type="EMBL" id="KRL08431.1"/>
    </source>
</evidence>
<comment type="pathway">
    <text evidence="2 11">Amino-acid biosynthesis; L-arginine biosynthesis; carbamoyl phosphate from bicarbonate: step 1/1.</text>
</comment>
<dbReference type="PRINTS" id="PR00096">
    <property type="entry name" value="GATASE"/>
</dbReference>
<keyword evidence="8 11" id="KW-0665">Pyrimidine biosynthesis</keyword>
<dbReference type="SUPFAM" id="SSF52021">
    <property type="entry name" value="Carbamoyl phosphate synthetase, small subunit N-terminal domain"/>
    <property type="match status" value="1"/>
</dbReference>
<dbReference type="GO" id="GO:0004088">
    <property type="term" value="F:carbamoyl-phosphate synthase (glutamine-hydrolyzing) activity"/>
    <property type="evidence" value="ECO:0007669"/>
    <property type="project" value="UniProtKB-UniRule"/>
</dbReference>
<feature type="binding site" evidence="11">
    <location>
        <position position="288"/>
    </location>
    <ligand>
        <name>L-glutamine</name>
        <dbReference type="ChEBI" id="CHEBI:58359"/>
    </ligand>
</feature>
<dbReference type="UniPathway" id="UPA00068">
    <property type="reaction ID" value="UER00171"/>
</dbReference>
<dbReference type="Pfam" id="PF00988">
    <property type="entry name" value="CPSase_sm_chain"/>
    <property type="match status" value="1"/>
</dbReference>
<name>A0A0R1MKG9_9LACO</name>
<evidence type="ECO:0000256" key="8">
    <source>
        <dbReference type="ARBA" id="ARBA00022975"/>
    </source>
</evidence>
<dbReference type="EC" id="6.3.5.5" evidence="11"/>
<evidence type="ECO:0000256" key="11">
    <source>
        <dbReference type="HAMAP-Rule" id="MF_01209"/>
    </source>
</evidence>
<dbReference type="PANTHER" id="PTHR43418">
    <property type="entry name" value="MULTIFUNCTIONAL TRYPTOPHAN BIOSYNTHESIS PROTEIN-RELATED"/>
    <property type="match status" value="1"/>
</dbReference>
<dbReference type="InterPro" id="IPR002474">
    <property type="entry name" value="CarbamoylP_synth_ssu_N"/>
</dbReference>
<dbReference type="GO" id="GO:0044205">
    <property type="term" value="P:'de novo' UMP biosynthetic process"/>
    <property type="evidence" value="ECO:0007669"/>
    <property type="project" value="UniProtKB-UniRule"/>
</dbReference>
<comment type="function">
    <text evidence="11">Small subunit of the glutamine-dependent carbamoyl phosphate synthetase (CPSase). CPSase catalyzes the formation of carbamoyl phosphate from the ammonia moiety of glutamine, carbonate, and phosphate donated by ATP, constituting the first step of 2 biosynthetic pathways, one leading to arginine and/or urea and the other to pyrimidine nucleotides. The small subunit (glutamine amidotransferase) binds and cleaves glutamine to supply the large subunit with the substrate ammonia.</text>
</comment>
<feature type="binding site" evidence="11">
    <location>
        <position position="286"/>
    </location>
    <ligand>
        <name>L-glutamine</name>
        <dbReference type="ChEBI" id="CHEBI:58359"/>
    </ligand>
</feature>
<dbReference type="PROSITE" id="PS51273">
    <property type="entry name" value="GATASE_TYPE_1"/>
    <property type="match status" value="1"/>
</dbReference>
<dbReference type="PANTHER" id="PTHR43418:SF7">
    <property type="entry name" value="CARBAMOYL-PHOSPHATE SYNTHASE SMALL CHAIN"/>
    <property type="match status" value="1"/>
</dbReference>
<evidence type="ECO:0000259" key="12">
    <source>
        <dbReference type="SMART" id="SM01097"/>
    </source>
</evidence>
<dbReference type="PATRIC" id="fig|1423792.3.peg.1643"/>
<keyword evidence="4 11" id="KW-0436">Ligase</keyword>
<dbReference type="SMART" id="SM01097">
    <property type="entry name" value="CPSase_sm_chain"/>
    <property type="match status" value="1"/>
</dbReference>
<comment type="catalytic activity">
    <reaction evidence="10 11">
        <text>L-glutamine + H2O = L-glutamate + NH4(+)</text>
        <dbReference type="Rhea" id="RHEA:15889"/>
        <dbReference type="ChEBI" id="CHEBI:15377"/>
        <dbReference type="ChEBI" id="CHEBI:28938"/>
        <dbReference type="ChEBI" id="CHEBI:29985"/>
        <dbReference type="ChEBI" id="CHEBI:58359"/>
    </reaction>
</comment>
<feature type="binding site" evidence="11">
    <location>
        <position position="217"/>
    </location>
    <ligand>
        <name>L-glutamine</name>
        <dbReference type="ChEBI" id="CHEBI:58359"/>
    </ligand>
</feature>
<comment type="catalytic activity">
    <reaction evidence="9 11">
        <text>hydrogencarbonate + L-glutamine + 2 ATP + H2O = carbamoyl phosphate + L-glutamate + 2 ADP + phosphate + 2 H(+)</text>
        <dbReference type="Rhea" id="RHEA:18633"/>
        <dbReference type="ChEBI" id="CHEBI:15377"/>
        <dbReference type="ChEBI" id="CHEBI:15378"/>
        <dbReference type="ChEBI" id="CHEBI:17544"/>
        <dbReference type="ChEBI" id="CHEBI:29985"/>
        <dbReference type="ChEBI" id="CHEBI:30616"/>
        <dbReference type="ChEBI" id="CHEBI:43474"/>
        <dbReference type="ChEBI" id="CHEBI:58228"/>
        <dbReference type="ChEBI" id="CHEBI:58359"/>
        <dbReference type="ChEBI" id="CHEBI:456216"/>
        <dbReference type="EC" id="6.3.5.5"/>
    </reaction>
</comment>
<dbReference type="EMBL" id="AZEC01000023">
    <property type="protein sequence ID" value="KRL08431.1"/>
    <property type="molecule type" value="Genomic_DNA"/>
</dbReference>
<keyword evidence="6 11" id="KW-0067">ATP-binding</keyword>
<dbReference type="RefSeq" id="WP_057822451.1">
    <property type="nucleotide sequence ID" value="NZ_AZEC01000023.1"/>
</dbReference>
<dbReference type="FunFam" id="3.50.30.20:FF:000001">
    <property type="entry name" value="Carbamoyl-phosphate synthase small chain"/>
    <property type="match status" value="1"/>
</dbReference>
<dbReference type="Gene3D" id="3.40.50.880">
    <property type="match status" value="1"/>
</dbReference>
<evidence type="ECO:0000256" key="1">
    <source>
        <dbReference type="ARBA" id="ARBA00004812"/>
    </source>
</evidence>
<dbReference type="GO" id="GO:0005524">
    <property type="term" value="F:ATP binding"/>
    <property type="evidence" value="ECO:0007669"/>
    <property type="project" value="UniProtKB-UniRule"/>
</dbReference>
<protein>
    <recommendedName>
        <fullName evidence="11">Carbamoyl phosphate synthase small chain</fullName>
        <ecNumber evidence="11">6.3.5.5</ecNumber>
    </recommendedName>
    <alternativeName>
        <fullName evidence="11">Carbamoyl phosphate synthetase glutamine chain</fullName>
    </alternativeName>
</protein>
<comment type="caution">
    <text evidence="13">The sequence shown here is derived from an EMBL/GenBank/DDBJ whole genome shotgun (WGS) entry which is preliminary data.</text>
</comment>
<evidence type="ECO:0000256" key="2">
    <source>
        <dbReference type="ARBA" id="ARBA00005077"/>
    </source>
</evidence>
<feature type="binding site" evidence="11">
    <location>
        <position position="248"/>
    </location>
    <ligand>
        <name>L-glutamine</name>
        <dbReference type="ChEBI" id="CHEBI:58359"/>
    </ligand>
</feature>
<keyword evidence="11" id="KW-0055">Arginine biosynthesis</keyword>
<keyword evidence="7 11" id="KW-0315">Glutamine amidotransferase</keyword>
<organism evidence="13 14">
    <name type="scientific">Schleiferilactobacillus perolens DSM 12744</name>
    <dbReference type="NCBI Taxonomy" id="1423792"/>
    <lineage>
        <taxon>Bacteria</taxon>
        <taxon>Bacillati</taxon>
        <taxon>Bacillota</taxon>
        <taxon>Bacilli</taxon>
        <taxon>Lactobacillales</taxon>
        <taxon>Lactobacillaceae</taxon>
        <taxon>Schleiferilactobacillus</taxon>
    </lineage>
</organism>
<comment type="pathway">
    <text evidence="1 11">Pyrimidine metabolism; UMP biosynthesis via de novo pathway; (S)-dihydroorotate from bicarbonate: step 1/3.</text>
</comment>
<dbReference type="Pfam" id="PF00117">
    <property type="entry name" value="GATase"/>
    <property type="match status" value="1"/>
</dbReference>
<evidence type="ECO:0000256" key="4">
    <source>
        <dbReference type="ARBA" id="ARBA00022598"/>
    </source>
</evidence>